<organism evidence="1 2">
    <name type="scientific">Arcticibacter pallidicorallinus</name>
    <dbReference type="NCBI Taxonomy" id="1259464"/>
    <lineage>
        <taxon>Bacteria</taxon>
        <taxon>Pseudomonadati</taxon>
        <taxon>Bacteroidota</taxon>
        <taxon>Sphingobacteriia</taxon>
        <taxon>Sphingobacteriales</taxon>
        <taxon>Sphingobacteriaceae</taxon>
        <taxon>Arcticibacter</taxon>
    </lineage>
</organism>
<evidence type="ECO:0000313" key="1">
    <source>
        <dbReference type="EMBL" id="PRY48087.1"/>
    </source>
</evidence>
<accession>A0A2T0TR12</accession>
<gene>
    <name evidence="1" type="ORF">B0I27_11621</name>
</gene>
<comment type="caution">
    <text evidence="1">The sequence shown here is derived from an EMBL/GenBank/DDBJ whole genome shotgun (WGS) entry which is preliminary data.</text>
</comment>
<sequence>MRGAGISYKVRNRLLLIVSGLVMLLSWPLALKKTWQEIGLNKELKGKGEEALLSYNPNHLREKEKVLGSLLTRYTLDSVQWRNEFWIKVSGAASRSRVSVNYNPDLGSLTSTADSALMNQRISFEGDYRNLVLLMDTLEKTQGVGFLRSASFKKVKSRSAEVKDKLYLNLVFGALKKIN</sequence>
<dbReference type="OrthoDB" id="757324at2"/>
<proteinExistence type="predicted"/>
<reference evidence="1 2" key="1">
    <citation type="submission" date="2018-03" db="EMBL/GenBank/DDBJ databases">
        <title>Genomic Encyclopedia of Type Strains, Phase III (KMG-III): the genomes of soil and plant-associated and newly described type strains.</title>
        <authorList>
            <person name="Whitman W."/>
        </authorList>
    </citation>
    <scope>NUCLEOTIDE SEQUENCE [LARGE SCALE GENOMIC DNA]</scope>
    <source>
        <strain evidence="1 2">CGMCC 1.9313</strain>
    </source>
</reference>
<dbReference type="EMBL" id="PVTH01000016">
    <property type="protein sequence ID" value="PRY48087.1"/>
    <property type="molecule type" value="Genomic_DNA"/>
</dbReference>
<evidence type="ECO:0000313" key="2">
    <source>
        <dbReference type="Proteomes" id="UP000238034"/>
    </source>
</evidence>
<protein>
    <submittedName>
        <fullName evidence="1">Uncharacterized protein</fullName>
    </submittedName>
</protein>
<dbReference type="AlphaFoldDB" id="A0A2T0TR12"/>
<name>A0A2T0TR12_9SPHI</name>
<dbReference type="Proteomes" id="UP000238034">
    <property type="component" value="Unassembled WGS sequence"/>
</dbReference>
<dbReference type="RefSeq" id="WP_106295586.1">
    <property type="nucleotide sequence ID" value="NZ_PVTH01000016.1"/>
</dbReference>
<keyword evidence="2" id="KW-1185">Reference proteome</keyword>